<dbReference type="Pfam" id="PF13279">
    <property type="entry name" value="4HBT_2"/>
    <property type="match status" value="1"/>
</dbReference>
<name>A0A8J3EAL5_9PROT</name>
<evidence type="ECO:0000313" key="2">
    <source>
        <dbReference type="Proteomes" id="UP000597507"/>
    </source>
</evidence>
<dbReference type="PANTHER" id="PTHR31793:SF24">
    <property type="entry name" value="LONG-CHAIN ACYL-COA THIOESTERASE FADM"/>
    <property type="match status" value="1"/>
</dbReference>
<comment type="caution">
    <text evidence="1">The sequence shown here is derived from an EMBL/GenBank/DDBJ whole genome shotgun (WGS) entry which is preliminary data.</text>
</comment>
<dbReference type="CDD" id="cd00586">
    <property type="entry name" value="4HBT"/>
    <property type="match status" value="1"/>
</dbReference>
<dbReference type="RefSeq" id="WP_188897578.1">
    <property type="nucleotide sequence ID" value="NZ_BMKS01000001.1"/>
</dbReference>
<dbReference type="InterPro" id="IPR029069">
    <property type="entry name" value="HotDog_dom_sf"/>
</dbReference>
<dbReference type="EMBL" id="BMKS01000001">
    <property type="protein sequence ID" value="GGG17679.1"/>
    <property type="molecule type" value="Genomic_DNA"/>
</dbReference>
<dbReference type="SUPFAM" id="SSF54637">
    <property type="entry name" value="Thioesterase/thiol ester dehydrase-isomerase"/>
    <property type="match status" value="1"/>
</dbReference>
<proteinExistence type="predicted"/>
<dbReference type="Proteomes" id="UP000597507">
    <property type="component" value="Unassembled WGS sequence"/>
</dbReference>
<gene>
    <name evidence="1" type="ORF">GCM10010964_02330</name>
</gene>
<dbReference type="GO" id="GO:0047617">
    <property type="term" value="F:fatty acyl-CoA hydrolase activity"/>
    <property type="evidence" value="ECO:0007669"/>
    <property type="project" value="TreeGrafter"/>
</dbReference>
<organism evidence="1 2">
    <name type="scientific">Caldovatus sediminis</name>
    <dbReference type="NCBI Taxonomy" id="2041189"/>
    <lineage>
        <taxon>Bacteria</taxon>
        <taxon>Pseudomonadati</taxon>
        <taxon>Pseudomonadota</taxon>
        <taxon>Alphaproteobacteria</taxon>
        <taxon>Acetobacterales</taxon>
        <taxon>Roseomonadaceae</taxon>
        <taxon>Caldovatus</taxon>
    </lineage>
</organism>
<reference evidence="1 2" key="1">
    <citation type="journal article" date="2014" name="Int. J. Syst. Evol. Microbiol.">
        <title>Complete genome sequence of Corynebacterium casei LMG S-19264T (=DSM 44701T), isolated from a smear-ripened cheese.</title>
        <authorList>
            <consortium name="US DOE Joint Genome Institute (JGI-PGF)"/>
            <person name="Walter F."/>
            <person name="Albersmeier A."/>
            <person name="Kalinowski J."/>
            <person name="Ruckert C."/>
        </authorList>
    </citation>
    <scope>NUCLEOTIDE SEQUENCE [LARGE SCALE GENOMIC DNA]</scope>
    <source>
        <strain evidence="1 2">CGMCC 1.16330</strain>
    </source>
</reference>
<dbReference type="AlphaFoldDB" id="A0A8J3EAL5"/>
<dbReference type="InterPro" id="IPR050563">
    <property type="entry name" value="4-hydroxybenzoyl-CoA_TE"/>
</dbReference>
<dbReference type="PANTHER" id="PTHR31793">
    <property type="entry name" value="4-HYDROXYBENZOYL-COA THIOESTERASE FAMILY MEMBER"/>
    <property type="match status" value="1"/>
</dbReference>
<evidence type="ECO:0000313" key="1">
    <source>
        <dbReference type="EMBL" id="GGG17679.1"/>
    </source>
</evidence>
<accession>A0A8J3EAL5</accession>
<keyword evidence="2" id="KW-1185">Reference proteome</keyword>
<protein>
    <submittedName>
        <fullName evidence="1">Acyl-CoA thioester hydrolase</fullName>
    </submittedName>
</protein>
<sequence length="131" mass="14620">MDPICLTFPIRTYDIDFAGIVSNIVYIRWLEDLRVELLARSYPLDRMVADGLGPVLLETHIAYRDALTIHDRPEGRMSVAAIGRVRWTVAAEFVSPGTGRVHATARQTGLFVRLATRRPVPIPDPLRAALA</sequence>
<keyword evidence="1" id="KW-0378">Hydrolase</keyword>
<dbReference type="Gene3D" id="3.10.129.10">
    <property type="entry name" value="Hotdog Thioesterase"/>
    <property type="match status" value="1"/>
</dbReference>